<evidence type="ECO:0000256" key="1">
    <source>
        <dbReference type="SAM" id="MobiDB-lite"/>
    </source>
</evidence>
<dbReference type="AlphaFoldDB" id="A0A2I0VDQ4"/>
<evidence type="ECO:0000313" key="2">
    <source>
        <dbReference type="EMBL" id="PKU61550.1"/>
    </source>
</evidence>
<reference evidence="2 3" key="1">
    <citation type="journal article" date="2016" name="Sci. Rep.">
        <title>The Dendrobium catenatum Lindl. genome sequence provides insights into polysaccharide synthase, floral development and adaptive evolution.</title>
        <authorList>
            <person name="Zhang G.Q."/>
            <person name="Xu Q."/>
            <person name="Bian C."/>
            <person name="Tsai W.C."/>
            <person name="Yeh C.M."/>
            <person name="Liu K.W."/>
            <person name="Yoshida K."/>
            <person name="Zhang L.S."/>
            <person name="Chang S.B."/>
            <person name="Chen F."/>
            <person name="Shi Y."/>
            <person name="Su Y.Y."/>
            <person name="Zhang Y.Q."/>
            <person name="Chen L.J."/>
            <person name="Yin Y."/>
            <person name="Lin M."/>
            <person name="Huang H."/>
            <person name="Deng H."/>
            <person name="Wang Z.W."/>
            <person name="Zhu S.L."/>
            <person name="Zhao X."/>
            <person name="Deng C."/>
            <person name="Niu S.C."/>
            <person name="Huang J."/>
            <person name="Wang M."/>
            <person name="Liu G.H."/>
            <person name="Yang H.J."/>
            <person name="Xiao X.J."/>
            <person name="Hsiao Y.Y."/>
            <person name="Wu W.L."/>
            <person name="Chen Y.Y."/>
            <person name="Mitsuda N."/>
            <person name="Ohme-Takagi M."/>
            <person name="Luo Y.B."/>
            <person name="Van de Peer Y."/>
            <person name="Liu Z.J."/>
        </authorList>
    </citation>
    <scope>NUCLEOTIDE SEQUENCE [LARGE SCALE GENOMIC DNA]</scope>
    <source>
        <tissue evidence="2">The whole plant</tissue>
    </source>
</reference>
<name>A0A2I0VDQ4_9ASPA</name>
<dbReference type="EMBL" id="KZ503767">
    <property type="protein sequence ID" value="PKU61550.1"/>
    <property type="molecule type" value="Genomic_DNA"/>
</dbReference>
<feature type="region of interest" description="Disordered" evidence="1">
    <location>
        <begin position="1"/>
        <end position="85"/>
    </location>
</feature>
<gene>
    <name evidence="2" type="ORF">MA16_Dca014989</name>
</gene>
<keyword evidence="3" id="KW-1185">Reference proteome</keyword>
<proteinExistence type="predicted"/>
<protein>
    <submittedName>
        <fullName evidence="2">Uncharacterized protein</fullName>
    </submittedName>
</protein>
<sequence>MEGNPLHDRRRSMVSGLGISSASDMMRMRERRIGGRRSEGTVDDFVGGEGEKGGALIEEQGFGEAGEGGVGFEEEEAVDEGEESAVAEVEDVEFIVEDDCVENAARGGAVEVTEEGEGGVGGVEVREAS</sequence>
<organism evidence="2 3">
    <name type="scientific">Dendrobium catenatum</name>
    <dbReference type="NCBI Taxonomy" id="906689"/>
    <lineage>
        <taxon>Eukaryota</taxon>
        <taxon>Viridiplantae</taxon>
        <taxon>Streptophyta</taxon>
        <taxon>Embryophyta</taxon>
        <taxon>Tracheophyta</taxon>
        <taxon>Spermatophyta</taxon>
        <taxon>Magnoliopsida</taxon>
        <taxon>Liliopsida</taxon>
        <taxon>Asparagales</taxon>
        <taxon>Orchidaceae</taxon>
        <taxon>Epidendroideae</taxon>
        <taxon>Malaxideae</taxon>
        <taxon>Dendrobiinae</taxon>
        <taxon>Dendrobium</taxon>
    </lineage>
</organism>
<evidence type="ECO:0000313" key="3">
    <source>
        <dbReference type="Proteomes" id="UP000233837"/>
    </source>
</evidence>
<accession>A0A2I0VDQ4</accession>
<feature type="compositionally biased region" description="Basic and acidic residues" evidence="1">
    <location>
        <begin position="26"/>
        <end position="40"/>
    </location>
</feature>
<reference evidence="2 3" key="2">
    <citation type="journal article" date="2017" name="Nature">
        <title>The Apostasia genome and the evolution of orchids.</title>
        <authorList>
            <person name="Zhang G.Q."/>
            <person name="Liu K.W."/>
            <person name="Li Z."/>
            <person name="Lohaus R."/>
            <person name="Hsiao Y.Y."/>
            <person name="Niu S.C."/>
            <person name="Wang J.Y."/>
            <person name="Lin Y.C."/>
            <person name="Xu Q."/>
            <person name="Chen L.J."/>
            <person name="Yoshida K."/>
            <person name="Fujiwara S."/>
            <person name="Wang Z.W."/>
            <person name="Zhang Y.Q."/>
            <person name="Mitsuda N."/>
            <person name="Wang M."/>
            <person name="Liu G.H."/>
            <person name="Pecoraro L."/>
            <person name="Huang H.X."/>
            <person name="Xiao X.J."/>
            <person name="Lin M."/>
            <person name="Wu X.Y."/>
            <person name="Wu W.L."/>
            <person name="Chen Y.Y."/>
            <person name="Chang S.B."/>
            <person name="Sakamoto S."/>
            <person name="Ohme-Takagi M."/>
            <person name="Yagi M."/>
            <person name="Zeng S.J."/>
            <person name="Shen C.Y."/>
            <person name="Yeh C.M."/>
            <person name="Luo Y.B."/>
            <person name="Tsai W.C."/>
            <person name="Van de Peer Y."/>
            <person name="Liu Z.J."/>
        </authorList>
    </citation>
    <scope>NUCLEOTIDE SEQUENCE [LARGE SCALE GENOMIC DNA]</scope>
    <source>
        <tissue evidence="2">The whole plant</tissue>
    </source>
</reference>
<feature type="compositionally biased region" description="Acidic residues" evidence="1">
    <location>
        <begin position="72"/>
        <end position="85"/>
    </location>
</feature>
<dbReference type="Proteomes" id="UP000233837">
    <property type="component" value="Unassembled WGS sequence"/>
</dbReference>